<name>A0ABP6Q7U9_9ACTN</name>
<feature type="transmembrane region" description="Helical" evidence="6">
    <location>
        <begin position="89"/>
        <end position="106"/>
    </location>
</feature>
<gene>
    <name evidence="7" type="ORF">GCM10010468_26160</name>
</gene>
<sequence length="352" mass="34174">MTAALRRFATARDALVYGGAVVAAALVGVLLVLGGGASVGTAAGALWNGMAGTPYAFGSGLNAAAVLGLIAAGFTVAYRAGLVNVGGEGQLAVGGIAATAAGVHLPEGLPGMIGVPLVLAAGFAAGACWAGIAGWLKTSRGTSEVITTLLLNFVGLGLLSLVVHEEGLLRQPVTSADTLPQSAPLAEAARLPLLGSAESPATVAVAVAAAAIVIVGVVLRRTATGTRLRAVGLSVPAANRLGLRVGRLQVGALATAGGLAGTAGAALVATVPFVLAEGFTAGYGFAGLVVGLLARGSVTAVAGIAFAFGLLASGGINLQLEAGVPASSVQVVQSVLIIFIAGAVVLRKERGR</sequence>
<dbReference type="Proteomes" id="UP001501237">
    <property type="component" value="Unassembled WGS sequence"/>
</dbReference>
<organism evidence="7 8">
    <name type="scientific">Actinocorallia longicatena</name>
    <dbReference type="NCBI Taxonomy" id="111803"/>
    <lineage>
        <taxon>Bacteria</taxon>
        <taxon>Bacillati</taxon>
        <taxon>Actinomycetota</taxon>
        <taxon>Actinomycetes</taxon>
        <taxon>Streptosporangiales</taxon>
        <taxon>Thermomonosporaceae</taxon>
        <taxon>Actinocorallia</taxon>
    </lineage>
</organism>
<proteinExistence type="predicted"/>
<feature type="transmembrane region" description="Helical" evidence="6">
    <location>
        <begin position="145"/>
        <end position="163"/>
    </location>
</feature>
<feature type="transmembrane region" description="Helical" evidence="6">
    <location>
        <begin position="275"/>
        <end position="294"/>
    </location>
</feature>
<evidence type="ECO:0000256" key="5">
    <source>
        <dbReference type="ARBA" id="ARBA00023136"/>
    </source>
</evidence>
<dbReference type="PANTHER" id="PTHR47089:SF1">
    <property type="entry name" value="GUANOSINE ABC TRANSPORTER PERMEASE PROTEIN NUPP"/>
    <property type="match status" value="1"/>
</dbReference>
<evidence type="ECO:0000256" key="3">
    <source>
        <dbReference type="ARBA" id="ARBA00022692"/>
    </source>
</evidence>
<dbReference type="CDD" id="cd06580">
    <property type="entry name" value="TM_PBP1_transp_TpRbsC_like"/>
    <property type="match status" value="1"/>
</dbReference>
<dbReference type="Pfam" id="PF02653">
    <property type="entry name" value="BPD_transp_2"/>
    <property type="match status" value="1"/>
</dbReference>
<feature type="transmembrane region" description="Helical" evidence="6">
    <location>
        <begin position="14"/>
        <end position="35"/>
    </location>
</feature>
<protein>
    <submittedName>
        <fullName evidence="7">ABC transporter permease</fullName>
    </submittedName>
</protein>
<keyword evidence="4 6" id="KW-1133">Transmembrane helix</keyword>
<evidence type="ECO:0000256" key="6">
    <source>
        <dbReference type="SAM" id="Phobius"/>
    </source>
</evidence>
<dbReference type="PANTHER" id="PTHR47089">
    <property type="entry name" value="ABC TRANSPORTER, PERMEASE PROTEIN"/>
    <property type="match status" value="1"/>
</dbReference>
<feature type="transmembrane region" description="Helical" evidence="6">
    <location>
        <begin position="326"/>
        <end position="346"/>
    </location>
</feature>
<keyword evidence="5 6" id="KW-0472">Membrane</keyword>
<keyword evidence="8" id="KW-1185">Reference proteome</keyword>
<evidence type="ECO:0000256" key="4">
    <source>
        <dbReference type="ARBA" id="ARBA00022989"/>
    </source>
</evidence>
<keyword evidence="3 6" id="KW-0812">Transmembrane</keyword>
<evidence type="ECO:0000256" key="2">
    <source>
        <dbReference type="ARBA" id="ARBA00022475"/>
    </source>
</evidence>
<feature type="transmembrane region" description="Helical" evidence="6">
    <location>
        <begin position="112"/>
        <end position="133"/>
    </location>
</feature>
<accession>A0ABP6Q7U9</accession>
<evidence type="ECO:0000313" key="7">
    <source>
        <dbReference type="EMBL" id="GAA3208953.1"/>
    </source>
</evidence>
<reference evidence="8" key="1">
    <citation type="journal article" date="2019" name="Int. J. Syst. Evol. Microbiol.">
        <title>The Global Catalogue of Microorganisms (GCM) 10K type strain sequencing project: providing services to taxonomists for standard genome sequencing and annotation.</title>
        <authorList>
            <consortium name="The Broad Institute Genomics Platform"/>
            <consortium name="The Broad Institute Genome Sequencing Center for Infectious Disease"/>
            <person name="Wu L."/>
            <person name="Ma J."/>
        </authorList>
    </citation>
    <scope>NUCLEOTIDE SEQUENCE [LARGE SCALE GENOMIC DNA]</scope>
    <source>
        <strain evidence="8">JCM 9377</strain>
    </source>
</reference>
<feature type="transmembrane region" description="Helical" evidence="6">
    <location>
        <begin position="201"/>
        <end position="219"/>
    </location>
</feature>
<keyword evidence="2" id="KW-1003">Cell membrane</keyword>
<evidence type="ECO:0000313" key="8">
    <source>
        <dbReference type="Proteomes" id="UP001501237"/>
    </source>
</evidence>
<feature type="transmembrane region" description="Helical" evidence="6">
    <location>
        <begin position="250"/>
        <end position="269"/>
    </location>
</feature>
<dbReference type="RefSeq" id="WP_344826914.1">
    <property type="nucleotide sequence ID" value="NZ_BAAAUV010000005.1"/>
</dbReference>
<comment type="subcellular location">
    <subcellularLocation>
        <location evidence="1">Cell membrane</location>
        <topology evidence="1">Multi-pass membrane protein</topology>
    </subcellularLocation>
</comment>
<dbReference type="InterPro" id="IPR001851">
    <property type="entry name" value="ABC_transp_permease"/>
</dbReference>
<evidence type="ECO:0000256" key="1">
    <source>
        <dbReference type="ARBA" id="ARBA00004651"/>
    </source>
</evidence>
<feature type="transmembrane region" description="Helical" evidence="6">
    <location>
        <begin position="55"/>
        <end position="77"/>
    </location>
</feature>
<comment type="caution">
    <text evidence="7">The sequence shown here is derived from an EMBL/GenBank/DDBJ whole genome shotgun (WGS) entry which is preliminary data.</text>
</comment>
<dbReference type="EMBL" id="BAAAUV010000005">
    <property type="protein sequence ID" value="GAA3208953.1"/>
    <property type="molecule type" value="Genomic_DNA"/>
</dbReference>
<feature type="transmembrane region" description="Helical" evidence="6">
    <location>
        <begin position="301"/>
        <end position="320"/>
    </location>
</feature>